<dbReference type="GO" id="GO:0031505">
    <property type="term" value="P:fungal-type cell wall organization"/>
    <property type="evidence" value="ECO:0007669"/>
    <property type="project" value="TreeGrafter"/>
</dbReference>
<evidence type="ECO:0000313" key="3">
    <source>
        <dbReference type="EMBL" id="CEJ82533.1"/>
    </source>
</evidence>
<name>A0A0A1SQ24_9HYPO</name>
<accession>A0A0A1SQ24</accession>
<dbReference type="HOGENOM" id="CLU_034574_0_0_1"/>
<evidence type="ECO:0000256" key="1">
    <source>
        <dbReference type="SAM" id="MobiDB-lite"/>
    </source>
</evidence>
<feature type="transmembrane region" description="Helical" evidence="2">
    <location>
        <begin position="217"/>
        <end position="237"/>
    </location>
</feature>
<dbReference type="OrthoDB" id="2327445at2759"/>
<keyword evidence="4" id="KW-1185">Reference proteome</keyword>
<sequence>MAGPFARRNTAYVAMACYFITLPFLALVLTGNIRVNDVLNDFYFFKLDVSHIIPVAVTNSNLLNSVARSLGLHDFYTVGLWNFCEGYLDEGVTFCSKPQQFFWFNPVEVLVSELLAGARIALPSQVVTILNLLRIGQQVMYTFFMAGSVLNVVLLVATPLVIITRWWTLVVGFVAGLSGIVLTVAAIIATVISVAAKVALTAQDQLNISAEIGVKMFVFMWIAAIFTDVAFLFHAGMACCCRPDRSKRNKGSDSFEMEDRSTGRSLPAFGSRRRRTSQ</sequence>
<organism evidence="3 4">
    <name type="scientific">[Torrubiella] hemipterigena</name>
    <dbReference type="NCBI Taxonomy" id="1531966"/>
    <lineage>
        <taxon>Eukaryota</taxon>
        <taxon>Fungi</taxon>
        <taxon>Dikarya</taxon>
        <taxon>Ascomycota</taxon>
        <taxon>Pezizomycotina</taxon>
        <taxon>Sordariomycetes</taxon>
        <taxon>Hypocreomycetidae</taxon>
        <taxon>Hypocreales</taxon>
        <taxon>Clavicipitaceae</taxon>
        <taxon>Clavicipitaceae incertae sedis</taxon>
        <taxon>'Torrubiella' clade</taxon>
    </lineage>
</organism>
<dbReference type="GO" id="GO:0005886">
    <property type="term" value="C:plasma membrane"/>
    <property type="evidence" value="ECO:0007669"/>
    <property type="project" value="InterPro"/>
</dbReference>
<feature type="transmembrane region" description="Helical" evidence="2">
    <location>
        <begin position="12"/>
        <end position="33"/>
    </location>
</feature>
<feature type="transmembrane region" description="Helical" evidence="2">
    <location>
        <begin position="140"/>
        <end position="163"/>
    </location>
</feature>
<protein>
    <submittedName>
        <fullName evidence="3">Putative Integral membrane protein</fullName>
    </submittedName>
</protein>
<gene>
    <name evidence="3" type="ORF">VHEMI02592</name>
</gene>
<feature type="region of interest" description="Disordered" evidence="1">
    <location>
        <begin position="245"/>
        <end position="278"/>
    </location>
</feature>
<keyword evidence="2" id="KW-1133">Transmembrane helix</keyword>
<dbReference type="GO" id="GO:0051285">
    <property type="term" value="C:cell cortex of cell tip"/>
    <property type="evidence" value="ECO:0007669"/>
    <property type="project" value="TreeGrafter"/>
</dbReference>
<dbReference type="Proteomes" id="UP000039046">
    <property type="component" value="Unassembled WGS sequence"/>
</dbReference>
<dbReference type="AlphaFoldDB" id="A0A0A1SQ24"/>
<dbReference type="PANTHER" id="PTHR28019">
    <property type="entry name" value="CELL MEMBRANE PROTEIN YLR413W-RELATED"/>
    <property type="match status" value="1"/>
</dbReference>
<dbReference type="InterPro" id="IPR052413">
    <property type="entry name" value="SUR7_domain"/>
</dbReference>
<dbReference type="Pfam" id="PF06687">
    <property type="entry name" value="SUR7"/>
    <property type="match status" value="1"/>
</dbReference>
<proteinExistence type="predicted"/>
<evidence type="ECO:0000313" key="4">
    <source>
        <dbReference type="Proteomes" id="UP000039046"/>
    </source>
</evidence>
<keyword evidence="2" id="KW-0812">Transmembrane</keyword>
<dbReference type="EMBL" id="CDHN01000001">
    <property type="protein sequence ID" value="CEJ82533.1"/>
    <property type="molecule type" value="Genomic_DNA"/>
</dbReference>
<evidence type="ECO:0000256" key="2">
    <source>
        <dbReference type="SAM" id="Phobius"/>
    </source>
</evidence>
<feature type="compositionally biased region" description="Basic and acidic residues" evidence="1">
    <location>
        <begin position="245"/>
        <end position="262"/>
    </location>
</feature>
<feature type="transmembrane region" description="Helical" evidence="2">
    <location>
        <begin position="169"/>
        <end position="196"/>
    </location>
</feature>
<keyword evidence="2" id="KW-0472">Membrane</keyword>
<dbReference type="STRING" id="1531966.A0A0A1SQ24"/>
<dbReference type="PANTHER" id="PTHR28019:SF2">
    <property type="entry name" value="CELL MEMBRANE PROTEIN YLR413W-RELATED"/>
    <property type="match status" value="1"/>
</dbReference>
<dbReference type="InterPro" id="IPR009571">
    <property type="entry name" value="SUR7/Rim9-like_fungi"/>
</dbReference>
<reference evidence="3 4" key="1">
    <citation type="journal article" date="2015" name="Genome Announc.">
        <title>Draft Genome Sequence and Gene Annotation of the Entomopathogenic Fungus Verticillium hemipterigenum.</title>
        <authorList>
            <person name="Horn F."/>
            <person name="Habel A."/>
            <person name="Scharf D.H."/>
            <person name="Dworschak J."/>
            <person name="Brakhage A.A."/>
            <person name="Guthke R."/>
            <person name="Hertweck C."/>
            <person name="Linde J."/>
        </authorList>
    </citation>
    <scope>NUCLEOTIDE SEQUENCE [LARGE SCALE GENOMIC DNA]</scope>
</reference>